<dbReference type="InterPro" id="IPR004107">
    <property type="entry name" value="Integrase_SAM-like_N"/>
</dbReference>
<dbReference type="Pfam" id="PF02899">
    <property type="entry name" value="Phage_int_SAM_1"/>
    <property type="match status" value="1"/>
</dbReference>
<evidence type="ECO:0000259" key="5">
    <source>
        <dbReference type="PROSITE" id="PS51898"/>
    </source>
</evidence>
<dbReference type="InterPro" id="IPR010998">
    <property type="entry name" value="Integrase_recombinase_N"/>
</dbReference>
<sequence length="317" mass="36924">MSQPNMIDWSSLVHLFLMDCKSRNLAKTTIRRYRDGLKNIEQHLKTQNLEWFDLTSDLLKHRIIPSMLDGALSLRTVNCNLAIIKELFAFLVAEKQADCNIADGLKPFKVQPSLMHTFTDAHLTRLFTQHDRSTFTGFRNYMMMLILLETGIRLNELTQLQITDVLLDEGMVRVRHGKGRKARMVPIQRIVSHELHLYLLERGTLYTDRLWITLDNRPFDEGGIRTMISRICKTANIQDVQCSCHTFRHTFAKKYLLNGGDIFSLKNILGHSRIETTEMYVELFSRDLQIQHEKFSPLEQIIQEFPSIFTESEVHGE</sequence>
<dbReference type="AlphaFoldDB" id="A0A9X1XZA1"/>
<dbReference type="CDD" id="cd00397">
    <property type="entry name" value="DNA_BRE_C"/>
    <property type="match status" value="1"/>
</dbReference>
<dbReference type="InterPro" id="IPR044068">
    <property type="entry name" value="CB"/>
</dbReference>
<protein>
    <submittedName>
        <fullName evidence="7">Tyrosine-type recombinase/integrase</fullName>
    </submittedName>
</protein>
<feature type="domain" description="Tyr recombinase" evidence="5">
    <location>
        <begin position="113"/>
        <end position="293"/>
    </location>
</feature>
<dbReference type="PROSITE" id="PS51898">
    <property type="entry name" value="TYR_RECOMBINASE"/>
    <property type="match status" value="1"/>
</dbReference>
<dbReference type="Gene3D" id="1.10.150.130">
    <property type="match status" value="1"/>
</dbReference>
<name>A0A9X1XZA1_9BACL</name>
<evidence type="ECO:0000256" key="2">
    <source>
        <dbReference type="ARBA" id="ARBA00023125"/>
    </source>
</evidence>
<dbReference type="InterPro" id="IPR013762">
    <property type="entry name" value="Integrase-like_cat_sf"/>
</dbReference>
<proteinExistence type="predicted"/>
<dbReference type="InterPro" id="IPR002104">
    <property type="entry name" value="Integrase_catalytic"/>
</dbReference>
<keyword evidence="8" id="KW-1185">Reference proteome</keyword>
<dbReference type="PANTHER" id="PTHR30349:SF81">
    <property type="entry name" value="TYROSINE RECOMBINASE XERC"/>
    <property type="match status" value="1"/>
</dbReference>
<dbReference type="RefSeq" id="WP_248551631.1">
    <property type="nucleotide sequence ID" value="NZ_JALPRK010000007.1"/>
</dbReference>
<comment type="caution">
    <text evidence="7">The sequence shown here is derived from an EMBL/GenBank/DDBJ whole genome shotgun (WGS) entry which is preliminary data.</text>
</comment>
<dbReference type="GO" id="GO:0015074">
    <property type="term" value="P:DNA integration"/>
    <property type="evidence" value="ECO:0007669"/>
    <property type="project" value="UniProtKB-KW"/>
</dbReference>
<gene>
    <name evidence="7" type="ORF">M0651_10140</name>
</gene>
<organism evidence="7 8">
    <name type="scientific">Paenibacillus mellifer</name>
    <dbReference type="NCBI Taxonomy" id="2937794"/>
    <lineage>
        <taxon>Bacteria</taxon>
        <taxon>Bacillati</taxon>
        <taxon>Bacillota</taxon>
        <taxon>Bacilli</taxon>
        <taxon>Bacillales</taxon>
        <taxon>Paenibacillaceae</taxon>
        <taxon>Paenibacillus</taxon>
    </lineage>
</organism>
<dbReference type="PANTHER" id="PTHR30349">
    <property type="entry name" value="PHAGE INTEGRASE-RELATED"/>
    <property type="match status" value="1"/>
</dbReference>
<keyword evidence="3" id="KW-0233">DNA recombination</keyword>
<dbReference type="Pfam" id="PF00589">
    <property type="entry name" value="Phage_integrase"/>
    <property type="match status" value="1"/>
</dbReference>
<evidence type="ECO:0000313" key="7">
    <source>
        <dbReference type="EMBL" id="MCK8487531.1"/>
    </source>
</evidence>
<dbReference type="GO" id="GO:0003677">
    <property type="term" value="F:DNA binding"/>
    <property type="evidence" value="ECO:0007669"/>
    <property type="project" value="UniProtKB-UniRule"/>
</dbReference>
<evidence type="ECO:0000313" key="8">
    <source>
        <dbReference type="Proteomes" id="UP001139534"/>
    </source>
</evidence>
<dbReference type="InterPro" id="IPR011010">
    <property type="entry name" value="DNA_brk_join_enz"/>
</dbReference>
<dbReference type="Gene3D" id="1.10.443.10">
    <property type="entry name" value="Intergrase catalytic core"/>
    <property type="match status" value="1"/>
</dbReference>
<dbReference type="GO" id="GO:0006310">
    <property type="term" value="P:DNA recombination"/>
    <property type="evidence" value="ECO:0007669"/>
    <property type="project" value="UniProtKB-KW"/>
</dbReference>
<feature type="domain" description="Core-binding (CB)" evidence="6">
    <location>
        <begin position="4"/>
        <end position="92"/>
    </location>
</feature>
<dbReference type="EMBL" id="JALPRK010000007">
    <property type="protein sequence ID" value="MCK8487531.1"/>
    <property type="molecule type" value="Genomic_DNA"/>
</dbReference>
<dbReference type="SUPFAM" id="SSF56349">
    <property type="entry name" value="DNA breaking-rejoining enzymes"/>
    <property type="match status" value="1"/>
</dbReference>
<dbReference type="PROSITE" id="PS51900">
    <property type="entry name" value="CB"/>
    <property type="match status" value="1"/>
</dbReference>
<dbReference type="InterPro" id="IPR050090">
    <property type="entry name" value="Tyrosine_recombinase_XerCD"/>
</dbReference>
<keyword evidence="1" id="KW-0229">DNA integration</keyword>
<reference evidence="7" key="1">
    <citation type="submission" date="2022-04" db="EMBL/GenBank/DDBJ databases">
        <authorList>
            <person name="Seo M.-J."/>
        </authorList>
    </citation>
    <scope>NUCLEOTIDE SEQUENCE</scope>
    <source>
        <strain evidence="7">MBLB2552</strain>
    </source>
</reference>
<evidence type="ECO:0000256" key="1">
    <source>
        <dbReference type="ARBA" id="ARBA00022908"/>
    </source>
</evidence>
<dbReference type="Proteomes" id="UP001139534">
    <property type="component" value="Unassembled WGS sequence"/>
</dbReference>
<evidence type="ECO:0000256" key="3">
    <source>
        <dbReference type="ARBA" id="ARBA00023172"/>
    </source>
</evidence>
<accession>A0A9X1XZA1</accession>
<evidence type="ECO:0000259" key="6">
    <source>
        <dbReference type="PROSITE" id="PS51900"/>
    </source>
</evidence>
<evidence type="ECO:0000256" key="4">
    <source>
        <dbReference type="PROSITE-ProRule" id="PRU01248"/>
    </source>
</evidence>
<keyword evidence="2 4" id="KW-0238">DNA-binding</keyword>